<reference evidence="2 3" key="1">
    <citation type="submission" date="2020-03" db="EMBL/GenBank/DDBJ databases">
        <title>Whole genome shotgun sequence of Phytohabitans suffuscus NBRC 105367.</title>
        <authorList>
            <person name="Komaki H."/>
            <person name="Tamura T."/>
        </authorList>
    </citation>
    <scope>NUCLEOTIDE SEQUENCE [LARGE SCALE GENOMIC DNA]</scope>
    <source>
        <strain evidence="2 3">NBRC 105367</strain>
    </source>
</reference>
<accession>A0A6F8YUF9</accession>
<feature type="compositionally biased region" description="Low complexity" evidence="1">
    <location>
        <begin position="122"/>
        <end position="136"/>
    </location>
</feature>
<sequence>MVATRCHMPYCWTSSRTQLAVCGCFSFSPLRIRGATIPSRPPSAAAVCRAASIGAVTGMPTSGLTVASVGSEAQAITTASKPSRSAAMTRPISWLYEVDGSGRKAVAGTPSRRESTVTVTPAGSCPASSSTVSASW</sequence>
<keyword evidence="3" id="KW-1185">Reference proteome</keyword>
<dbReference type="KEGG" id="psuu:Psuf_069260"/>
<proteinExistence type="predicted"/>
<feature type="region of interest" description="Disordered" evidence="1">
    <location>
        <begin position="104"/>
        <end position="136"/>
    </location>
</feature>
<evidence type="ECO:0000313" key="2">
    <source>
        <dbReference type="EMBL" id="BCB89613.1"/>
    </source>
</evidence>
<organism evidence="2 3">
    <name type="scientific">Phytohabitans suffuscus</name>
    <dbReference type="NCBI Taxonomy" id="624315"/>
    <lineage>
        <taxon>Bacteria</taxon>
        <taxon>Bacillati</taxon>
        <taxon>Actinomycetota</taxon>
        <taxon>Actinomycetes</taxon>
        <taxon>Micromonosporales</taxon>
        <taxon>Micromonosporaceae</taxon>
    </lineage>
</organism>
<name>A0A6F8YUF9_9ACTN</name>
<gene>
    <name evidence="2" type="ORF">Psuf_069260</name>
</gene>
<reference evidence="2 3" key="2">
    <citation type="submission" date="2020-03" db="EMBL/GenBank/DDBJ databases">
        <authorList>
            <person name="Ichikawa N."/>
            <person name="Kimura A."/>
            <person name="Kitahashi Y."/>
            <person name="Uohara A."/>
        </authorList>
    </citation>
    <scope>NUCLEOTIDE SEQUENCE [LARGE SCALE GENOMIC DNA]</scope>
    <source>
        <strain evidence="2 3">NBRC 105367</strain>
    </source>
</reference>
<evidence type="ECO:0000313" key="3">
    <source>
        <dbReference type="Proteomes" id="UP000503011"/>
    </source>
</evidence>
<evidence type="ECO:0000256" key="1">
    <source>
        <dbReference type="SAM" id="MobiDB-lite"/>
    </source>
</evidence>
<dbReference type="Proteomes" id="UP000503011">
    <property type="component" value="Chromosome"/>
</dbReference>
<dbReference type="EMBL" id="AP022871">
    <property type="protein sequence ID" value="BCB89613.1"/>
    <property type="molecule type" value="Genomic_DNA"/>
</dbReference>
<dbReference type="AlphaFoldDB" id="A0A6F8YUF9"/>
<protein>
    <submittedName>
        <fullName evidence="2">Uncharacterized protein</fullName>
    </submittedName>
</protein>